<accession>A0A158AG59</accession>
<feature type="region of interest" description="Disordered" evidence="1">
    <location>
        <begin position="1"/>
        <end position="33"/>
    </location>
</feature>
<gene>
    <name evidence="2" type="ORF">AWB76_02355</name>
</gene>
<keyword evidence="3" id="KW-1185">Reference proteome</keyword>
<name>A0A158AG59_9BURK</name>
<feature type="compositionally biased region" description="Basic and acidic residues" evidence="1">
    <location>
        <begin position="16"/>
        <end position="33"/>
    </location>
</feature>
<dbReference type="STRING" id="1777137.AWB76_02355"/>
<organism evidence="2 3">
    <name type="scientific">Caballeronia temeraria</name>
    <dbReference type="NCBI Taxonomy" id="1777137"/>
    <lineage>
        <taxon>Bacteria</taxon>
        <taxon>Pseudomonadati</taxon>
        <taxon>Pseudomonadota</taxon>
        <taxon>Betaproteobacteria</taxon>
        <taxon>Burkholderiales</taxon>
        <taxon>Burkholderiaceae</taxon>
        <taxon>Caballeronia</taxon>
    </lineage>
</organism>
<protein>
    <submittedName>
        <fullName evidence="2">Uncharacterized protein</fullName>
    </submittedName>
</protein>
<proteinExistence type="predicted"/>
<dbReference type="AlphaFoldDB" id="A0A158AG59"/>
<sequence length="44" mass="5111">MPERARVATASSPEKLTAKTERPPEKLTEDSRTRLCWLTPQKHY</sequence>
<dbReference type="EMBL" id="FCOI02000006">
    <property type="protein sequence ID" value="SAK56793.1"/>
    <property type="molecule type" value="Genomic_DNA"/>
</dbReference>
<evidence type="ECO:0000313" key="2">
    <source>
        <dbReference type="EMBL" id="SAK56793.1"/>
    </source>
</evidence>
<evidence type="ECO:0000313" key="3">
    <source>
        <dbReference type="Proteomes" id="UP000054624"/>
    </source>
</evidence>
<evidence type="ECO:0000256" key="1">
    <source>
        <dbReference type="SAM" id="MobiDB-lite"/>
    </source>
</evidence>
<dbReference type="Proteomes" id="UP000054624">
    <property type="component" value="Unassembled WGS sequence"/>
</dbReference>
<reference evidence="3" key="1">
    <citation type="submission" date="2016-01" db="EMBL/GenBank/DDBJ databases">
        <authorList>
            <person name="Peeters Charlotte."/>
        </authorList>
    </citation>
    <scope>NUCLEOTIDE SEQUENCE [LARGE SCALE GENOMIC DNA]</scope>
</reference>